<feature type="transmembrane region" description="Helical" evidence="1">
    <location>
        <begin position="240"/>
        <end position="257"/>
    </location>
</feature>
<protein>
    <submittedName>
        <fullName evidence="3">Peptidoglycan/LPS O-acetylase OafA/YrhL</fullName>
    </submittedName>
</protein>
<dbReference type="PANTHER" id="PTHR23028">
    <property type="entry name" value="ACETYLTRANSFERASE"/>
    <property type="match status" value="1"/>
</dbReference>
<feature type="transmembrane region" description="Helical" evidence="1">
    <location>
        <begin position="156"/>
        <end position="179"/>
    </location>
</feature>
<dbReference type="GO" id="GO:0016020">
    <property type="term" value="C:membrane"/>
    <property type="evidence" value="ECO:0007669"/>
    <property type="project" value="TreeGrafter"/>
</dbReference>
<evidence type="ECO:0000259" key="2">
    <source>
        <dbReference type="Pfam" id="PF01757"/>
    </source>
</evidence>
<feature type="transmembrane region" description="Helical" evidence="1">
    <location>
        <begin position="26"/>
        <end position="46"/>
    </location>
</feature>
<keyword evidence="1" id="KW-1133">Transmembrane helix</keyword>
<proteinExistence type="predicted"/>
<dbReference type="PANTHER" id="PTHR23028:SF53">
    <property type="entry name" value="ACYL_TRANSF_3 DOMAIN-CONTAINING PROTEIN"/>
    <property type="match status" value="1"/>
</dbReference>
<keyword evidence="1" id="KW-0812">Transmembrane</keyword>
<name>A0A3N1H9R1_9PSEU</name>
<feature type="transmembrane region" description="Helical" evidence="1">
    <location>
        <begin position="210"/>
        <end position="233"/>
    </location>
</feature>
<dbReference type="AlphaFoldDB" id="A0A3N1H9R1"/>
<dbReference type="RefSeq" id="WP_123744779.1">
    <property type="nucleotide sequence ID" value="NZ_RJKM01000001.1"/>
</dbReference>
<dbReference type="Proteomes" id="UP000268727">
    <property type="component" value="Unassembled WGS sequence"/>
</dbReference>
<dbReference type="OrthoDB" id="3674414at2"/>
<comment type="caution">
    <text evidence="3">The sequence shown here is derived from an EMBL/GenBank/DDBJ whole genome shotgun (WGS) entry which is preliminary data.</text>
</comment>
<feature type="transmembrane region" description="Helical" evidence="1">
    <location>
        <begin position="107"/>
        <end position="126"/>
    </location>
</feature>
<feature type="transmembrane region" description="Helical" evidence="1">
    <location>
        <begin position="330"/>
        <end position="349"/>
    </location>
</feature>
<dbReference type="EMBL" id="RJKM01000001">
    <property type="protein sequence ID" value="ROP39260.1"/>
    <property type="molecule type" value="Genomic_DNA"/>
</dbReference>
<keyword evidence="1" id="KW-0472">Membrane</keyword>
<feature type="transmembrane region" description="Helical" evidence="1">
    <location>
        <begin position="66"/>
        <end position="87"/>
    </location>
</feature>
<dbReference type="InterPro" id="IPR002656">
    <property type="entry name" value="Acyl_transf_3_dom"/>
</dbReference>
<evidence type="ECO:0000313" key="3">
    <source>
        <dbReference type="EMBL" id="ROP39260.1"/>
    </source>
</evidence>
<feature type="transmembrane region" description="Helical" evidence="1">
    <location>
        <begin position="299"/>
        <end position="318"/>
    </location>
</feature>
<reference evidence="3 4" key="1">
    <citation type="submission" date="2018-11" db="EMBL/GenBank/DDBJ databases">
        <title>Sequencing the genomes of 1000 actinobacteria strains.</title>
        <authorList>
            <person name="Klenk H.-P."/>
        </authorList>
    </citation>
    <scope>NUCLEOTIDE SEQUENCE [LARGE SCALE GENOMIC DNA]</scope>
    <source>
        <strain evidence="3 4">DSM 44231</strain>
    </source>
</reference>
<accession>A0A3N1H9R1</accession>
<gene>
    <name evidence="3" type="ORF">EDD40_4640</name>
</gene>
<feature type="transmembrane region" description="Helical" evidence="1">
    <location>
        <begin position="186"/>
        <end position="204"/>
    </location>
</feature>
<evidence type="ECO:0000256" key="1">
    <source>
        <dbReference type="SAM" id="Phobius"/>
    </source>
</evidence>
<organism evidence="3 4">
    <name type="scientific">Saccharothrix texasensis</name>
    <dbReference type="NCBI Taxonomy" id="103734"/>
    <lineage>
        <taxon>Bacteria</taxon>
        <taxon>Bacillati</taxon>
        <taxon>Actinomycetota</taxon>
        <taxon>Actinomycetes</taxon>
        <taxon>Pseudonocardiales</taxon>
        <taxon>Pseudonocardiaceae</taxon>
        <taxon>Saccharothrix</taxon>
    </lineage>
</organism>
<keyword evidence="4" id="KW-1185">Reference proteome</keyword>
<dbReference type="GO" id="GO:0000271">
    <property type="term" value="P:polysaccharide biosynthetic process"/>
    <property type="evidence" value="ECO:0007669"/>
    <property type="project" value="TreeGrafter"/>
</dbReference>
<dbReference type="GO" id="GO:0016747">
    <property type="term" value="F:acyltransferase activity, transferring groups other than amino-acyl groups"/>
    <property type="evidence" value="ECO:0007669"/>
    <property type="project" value="InterPro"/>
</dbReference>
<feature type="domain" description="Acyltransferase 3" evidence="2">
    <location>
        <begin position="22"/>
        <end position="342"/>
    </location>
</feature>
<evidence type="ECO:0000313" key="4">
    <source>
        <dbReference type="Proteomes" id="UP000268727"/>
    </source>
</evidence>
<feature type="transmembrane region" description="Helical" evidence="1">
    <location>
        <begin position="269"/>
        <end position="287"/>
    </location>
</feature>
<sequence length="377" mass="41667">MSTTEVRQPPETAAAKPDGYLHGLDLLRVIASCAVVFTHVLAWFAGDGEQWWAGTWTKWVSVGTLHLHPWLSFVGVAFFLVVSGVVVTHVTNRETPGQFLRRRVTRLAPLLFAVTFIGWCLINFGLRVSRVWEGPLGVDKLLLGMVLGNTFAEPDVALLAVTWTLRVQIVFYVLVALSIPLLRRWAWVPPLVIAALSCLTLLIAPHNEFFGAHFTGFATYIPLLCLGQLISLVHSGKVHPVAGVAIGSVHFLLLVWADKLGLTFQGDGVPRTALLAVLVVVLLMKAQDRVSRSALVKAWAKRTYAIYLVHVCAIYPVFDTLTPHLDENLVVLIGLAVAYLAAEALHRWVEMPADRAIRRWERRRSTTGRAGRSRSAV</sequence>
<dbReference type="Pfam" id="PF01757">
    <property type="entry name" value="Acyl_transf_3"/>
    <property type="match status" value="1"/>
</dbReference>
<dbReference type="InterPro" id="IPR050879">
    <property type="entry name" value="Acyltransferase_3"/>
</dbReference>